<proteinExistence type="predicted"/>
<dbReference type="EMBL" id="CP003358">
    <property type="protein sequence ID" value="AGB43426.1"/>
    <property type="molecule type" value="Genomic_DNA"/>
</dbReference>
<dbReference type="InterPro" id="IPR006222">
    <property type="entry name" value="GCVT_N"/>
</dbReference>
<evidence type="ECO:0000256" key="1">
    <source>
        <dbReference type="PIRSR" id="PIRSR006487-1"/>
    </source>
</evidence>
<dbReference type="Pfam" id="PF01571">
    <property type="entry name" value="GCV_T"/>
    <property type="match status" value="1"/>
</dbReference>
<keyword evidence="5" id="KW-1185">Reference proteome</keyword>
<dbReference type="InterPro" id="IPR028896">
    <property type="entry name" value="GcvT/YgfZ/DmdA"/>
</dbReference>
<dbReference type="InterPro" id="IPR013977">
    <property type="entry name" value="GcvT_C"/>
</dbReference>
<dbReference type="PANTHER" id="PTHR43757">
    <property type="entry name" value="AMINOMETHYLTRANSFERASE"/>
    <property type="match status" value="1"/>
</dbReference>
<dbReference type="GO" id="GO:0032259">
    <property type="term" value="P:methylation"/>
    <property type="evidence" value="ECO:0007669"/>
    <property type="project" value="UniProtKB-KW"/>
</dbReference>
<dbReference type="OrthoDB" id="9800828at2"/>
<dbReference type="KEGG" id="mam:Mesau_00943"/>
<feature type="domain" description="Aminomethyltransferase C-terminal" evidence="3">
    <location>
        <begin position="341"/>
        <end position="411"/>
    </location>
</feature>
<evidence type="ECO:0000313" key="4">
    <source>
        <dbReference type="EMBL" id="AGB43426.1"/>
    </source>
</evidence>
<dbReference type="Proteomes" id="UP000010998">
    <property type="component" value="Chromosome"/>
</dbReference>
<dbReference type="InterPro" id="IPR027266">
    <property type="entry name" value="TrmE/GcvT-like"/>
</dbReference>
<keyword evidence="4" id="KW-0489">Methyltransferase</keyword>
<dbReference type="InterPro" id="IPR029043">
    <property type="entry name" value="GcvT/YgfZ_C"/>
</dbReference>
<dbReference type="PIRSF" id="PIRSF006487">
    <property type="entry name" value="GcvT"/>
    <property type="match status" value="1"/>
</dbReference>
<organism evidence="4 5">
    <name type="scientific">Mesorhizobium australicum (strain HAMBI 3006 / LMG 24608 / WSM2073)</name>
    <dbReference type="NCBI Taxonomy" id="754035"/>
    <lineage>
        <taxon>Bacteria</taxon>
        <taxon>Pseudomonadati</taxon>
        <taxon>Pseudomonadota</taxon>
        <taxon>Alphaproteobacteria</taxon>
        <taxon>Hyphomicrobiales</taxon>
        <taxon>Phyllobacteriaceae</taxon>
        <taxon>Mesorhizobium</taxon>
    </lineage>
</organism>
<dbReference type="HOGENOM" id="CLU_007884_10_2_5"/>
<name>L0KEI9_MESAW</name>
<dbReference type="Pfam" id="PF08669">
    <property type="entry name" value="GCV_T_C"/>
    <property type="match status" value="1"/>
</dbReference>
<reference evidence="5" key="1">
    <citation type="submission" date="2012-02" db="EMBL/GenBank/DDBJ databases">
        <title>Complete sequence of Mesorhizobium australicum WSM2073.</title>
        <authorList>
            <person name="Lucas S."/>
            <person name="Han J."/>
            <person name="Lapidus A."/>
            <person name="Cheng J.-F."/>
            <person name="Goodwin L."/>
            <person name="Pitluck S."/>
            <person name="Peters L."/>
            <person name="Gu W."/>
            <person name="Detter J.C."/>
            <person name="Han C."/>
            <person name="Tapia R."/>
            <person name="Land M."/>
            <person name="Hauser L."/>
            <person name="Kyrpides N."/>
            <person name="Ivanova N."/>
            <person name="Pagani I."/>
            <person name="Reeve W.G."/>
            <person name="Howieson J.G."/>
            <person name="Tiwari R.P."/>
            <person name="O'Hara G.W."/>
            <person name="Atkins C.A."/>
            <person name="Ronson C.W."/>
            <person name="Nandasena K.G."/>
            <person name="Woyke T."/>
        </authorList>
    </citation>
    <scope>NUCLEOTIDE SEQUENCE [LARGE SCALE GENOMIC DNA]</scope>
    <source>
        <strain evidence="5">LMG 24608 / HAMBI 3006 / WSM2073</strain>
    </source>
</reference>
<dbReference type="GeneID" id="90988459"/>
<dbReference type="STRING" id="754035.Mesau_00943"/>
<dbReference type="AlphaFoldDB" id="L0KEI9"/>
<gene>
    <name evidence="4" type="ordered locus">Mesau_00943</name>
</gene>
<evidence type="ECO:0000259" key="3">
    <source>
        <dbReference type="Pfam" id="PF08669"/>
    </source>
</evidence>
<evidence type="ECO:0000259" key="2">
    <source>
        <dbReference type="Pfam" id="PF01571"/>
    </source>
</evidence>
<sequence>MMLNIAETTEARADETAARGTPFHAATSGEMRTPWWFAWDKYIVPDVYTSMPRELAAIRNAVAMIDMSPIAKMEVRGPDAHELIDRLMTRDMRRLEVNQVMYTPWCNHDGLIVGDGLVFRLEADRFMISGGSSHAWFASHADGLQVEIRSASDDYGILSLQGPKSFDLLGAATGQDWSGLKFSQIGRAKVAGVDVFVARQGFTGERGFELWVPKNGGVAVWRHLQAAGQIFGVVCAGEYAVEVARIEAGLILISSDYDAADVDLATARVDAANDRHITPFEAGLGRLVNLDSDFVGRDALKAAKASDEPRRCFVGLRYDAVELLRIAAEKSACGTALSRVFWGSMRAFKDGELVGRASSLAYSATQRQAISFGFVPERLSSAGSTIEVELTDDEGAVLDMVKATIVPLPFVEIKRSKG</sequence>
<keyword evidence="4" id="KW-0808">Transferase</keyword>
<accession>L0KEI9</accession>
<protein>
    <submittedName>
        <fullName evidence="4">Glycine cleavage system T protein (Aminomethyltransferase)</fullName>
    </submittedName>
</protein>
<evidence type="ECO:0000313" key="5">
    <source>
        <dbReference type="Proteomes" id="UP000010998"/>
    </source>
</evidence>
<dbReference type="SUPFAM" id="SSF103025">
    <property type="entry name" value="Folate-binding domain"/>
    <property type="match status" value="1"/>
</dbReference>
<feature type="domain" description="GCVT N-terminal" evidence="2">
    <location>
        <begin position="28"/>
        <end position="261"/>
    </location>
</feature>
<dbReference type="PANTHER" id="PTHR43757:SF2">
    <property type="entry name" value="AMINOMETHYLTRANSFERASE, MITOCHONDRIAL"/>
    <property type="match status" value="1"/>
</dbReference>
<dbReference type="SUPFAM" id="SSF101790">
    <property type="entry name" value="Aminomethyltransferase beta-barrel domain"/>
    <property type="match status" value="1"/>
</dbReference>
<dbReference type="eggNOG" id="COG0404">
    <property type="taxonomic scope" value="Bacteria"/>
</dbReference>
<dbReference type="GO" id="GO:0008168">
    <property type="term" value="F:methyltransferase activity"/>
    <property type="evidence" value="ECO:0007669"/>
    <property type="project" value="UniProtKB-KW"/>
</dbReference>
<dbReference type="RefSeq" id="WP_015314898.1">
    <property type="nucleotide sequence ID" value="NC_019973.1"/>
</dbReference>
<feature type="binding site" evidence="1">
    <location>
        <position position="209"/>
    </location>
    <ligand>
        <name>substrate</name>
    </ligand>
</feature>
<dbReference type="Gene3D" id="3.30.1360.120">
    <property type="entry name" value="Probable tRNA modification gtpase trme, domain 1"/>
    <property type="match status" value="1"/>
</dbReference>